<dbReference type="GO" id="GO:0005829">
    <property type="term" value="C:cytosol"/>
    <property type="evidence" value="ECO:0007669"/>
    <property type="project" value="TreeGrafter"/>
</dbReference>
<dbReference type="Gene3D" id="3.30.2290.10">
    <property type="entry name" value="PmbA/TldD superfamily"/>
    <property type="match status" value="1"/>
</dbReference>
<dbReference type="InterPro" id="IPR025502">
    <property type="entry name" value="TldD"/>
</dbReference>
<evidence type="ECO:0000259" key="6">
    <source>
        <dbReference type="Pfam" id="PF19289"/>
    </source>
</evidence>
<keyword evidence="2" id="KW-0645">Protease</keyword>
<dbReference type="InterPro" id="IPR036059">
    <property type="entry name" value="TldD/PmbA_sf"/>
</dbReference>
<dbReference type="InterPro" id="IPR002510">
    <property type="entry name" value="Metalloprtase-TldD/E_N"/>
</dbReference>
<evidence type="ECO:0000256" key="3">
    <source>
        <dbReference type="ARBA" id="ARBA00022801"/>
    </source>
</evidence>
<dbReference type="PANTHER" id="PTHR30624:SF0">
    <property type="entry name" value="METALLOPROTEASE SLR0863"/>
    <property type="match status" value="1"/>
</dbReference>
<evidence type="ECO:0000313" key="7">
    <source>
        <dbReference type="EMBL" id="MCM1988735.1"/>
    </source>
</evidence>
<evidence type="ECO:0000256" key="2">
    <source>
        <dbReference type="ARBA" id="ARBA00022670"/>
    </source>
</evidence>
<evidence type="ECO:0000256" key="4">
    <source>
        <dbReference type="ARBA" id="ARBA00023049"/>
    </source>
</evidence>
<feature type="domain" description="Metalloprotease TldD/E C-terminal" evidence="6">
    <location>
        <begin position="214"/>
        <end position="444"/>
    </location>
</feature>
<dbReference type="Pfam" id="PF19289">
    <property type="entry name" value="PmbA_TldD_3rd"/>
    <property type="match status" value="1"/>
</dbReference>
<feature type="domain" description="Metalloprotease TldD/E N-terminal" evidence="5">
    <location>
        <begin position="11"/>
        <end position="72"/>
    </location>
</feature>
<dbReference type="InterPro" id="IPR035068">
    <property type="entry name" value="TldD/PmbA_N"/>
</dbReference>
<dbReference type="InterPro" id="IPR045569">
    <property type="entry name" value="Metalloprtase-TldD/E_C"/>
</dbReference>
<dbReference type="InterPro" id="IPR051463">
    <property type="entry name" value="Peptidase_U62_metallo"/>
</dbReference>
<comment type="similarity">
    <text evidence="1">Belongs to the peptidase U62 family.</text>
</comment>
<name>A0A9J6NW64_9CLOT</name>
<accession>A0A9J6NW64</accession>
<dbReference type="GO" id="GO:0008237">
    <property type="term" value="F:metallopeptidase activity"/>
    <property type="evidence" value="ECO:0007669"/>
    <property type="project" value="UniProtKB-KW"/>
</dbReference>
<keyword evidence="8" id="KW-1185">Reference proteome</keyword>
<evidence type="ECO:0000259" key="5">
    <source>
        <dbReference type="Pfam" id="PF01523"/>
    </source>
</evidence>
<keyword evidence="3" id="KW-0378">Hydrolase</keyword>
<dbReference type="PIRSF" id="PIRSF004919">
    <property type="entry name" value="TldD"/>
    <property type="match status" value="1"/>
</dbReference>
<comment type="caution">
    <text evidence="7">The sequence shown here is derived from an EMBL/GenBank/DDBJ whole genome shotgun (WGS) entry which is preliminary data.</text>
</comment>
<evidence type="ECO:0000256" key="1">
    <source>
        <dbReference type="ARBA" id="ARBA00005836"/>
    </source>
</evidence>
<proteinExistence type="inferred from homology"/>
<dbReference type="GO" id="GO:0006508">
    <property type="term" value="P:proteolysis"/>
    <property type="evidence" value="ECO:0007669"/>
    <property type="project" value="UniProtKB-KW"/>
</dbReference>
<evidence type="ECO:0000313" key="8">
    <source>
        <dbReference type="Proteomes" id="UP001056429"/>
    </source>
</evidence>
<reference evidence="7" key="1">
    <citation type="journal article" date="2021" name="mSystems">
        <title>Bacteria and Archaea Synergistically Convert Glycine Betaine to Biogenic Methane in the Formosa Cold Seep of the South China Sea.</title>
        <authorList>
            <person name="Li L."/>
            <person name="Zhang W."/>
            <person name="Zhang S."/>
            <person name="Song L."/>
            <person name="Sun Q."/>
            <person name="Zhang H."/>
            <person name="Xiang H."/>
            <person name="Dong X."/>
        </authorList>
    </citation>
    <scope>NUCLEOTIDE SEQUENCE</scope>
    <source>
        <strain evidence="7">ZWT</strain>
    </source>
</reference>
<keyword evidence="4" id="KW-0482">Metalloprotease</keyword>
<organism evidence="7 8">
    <name type="scientific">Oceanirhabdus seepicola</name>
    <dbReference type="NCBI Taxonomy" id="2828781"/>
    <lineage>
        <taxon>Bacteria</taxon>
        <taxon>Bacillati</taxon>
        <taxon>Bacillota</taxon>
        <taxon>Clostridia</taxon>
        <taxon>Eubacteriales</taxon>
        <taxon>Clostridiaceae</taxon>
        <taxon>Oceanirhabdus</taxon>
    </lineage>
</organism>
<gene>
    <name evidence="7" type="ORF">KDK92_03210</name>
</gene>
<reference evidence="7" key="2">
    <citation type="submission" date="2021-04" db="EMBL/GenBank/DDBJ databases">
        <authorList>
            <person name="Dong X."/>
        </authorList>
    </citation>
    <scope>NUCLEOTIDE SEQUENCE</scope>
    <source>
        <strain evidence="7">ZWT</strain>
    </source>
</reference>
<dbReference type="SUPFAM" id="SSF111283">
    <property type="entry name" value="Putative modulator of DNA gyrase, PmbA/TldD"/>
    <property type="match status" value="1"/>
</dbReference>
<dbReference type="AlphaFoldDB" id="A0A9J6NW64"/>
<dbReference type="Pfam" id="PF01523">
    <property type="entry name" value="PmbA_TldD_1st"/>
    <property type="match status" value="1"/>
</dbReference>
<sequence length="445" mass="50613">MYKFPENLYTDVRIENVFESTINYTDGILDENKVREYTGAFIRIFDGQRWYYKSTTDVENIQDNIDELSKMAQENEKILENLIVSKFQVNEDEIHQFEGYEINSVSQNDKLALVDELIPLIKEKEEVKSWQVNYVDKRVEKEFYSSKGSSIKHDYQAAGVMIDYAISCGEKKFEDSSSVNSHKFEELKELINKFEKDYNESVEFVKKSKPVEPRKYTVVLSPQVTGVFAHESFGHKSEADFMIGDETMMKEWKIGAEVGADILSIVDYGDNSVTGYVPYDDEGTKTEKTYLIKNGVLRGRLHSSSTAADLKEELTGNARAKDFEFEPIVRMTNTYIEPGNKTKDELIGEIKEGVYIKDFKHGSGMSTFTIAPKKAYMIRDGKIAEPVNVSVISGNVMETLFKIDGVSSELKITDSVWGGCGKMEQFPLAVSFGGPYVRARDIQVH</sequence>
<dbReference type="RefSeq" id="WP_250857604.1">
    <property type="nucleotide sequence ID" value="NZ_JAGSOJ010000001.1"/>
</dbReference>
<dbReference type="Proteomes" id="UP001056429">
    <property type="component" value="Unassembled WGS sequence"/>
</dbReference>
<dbReference type="EMBL" id="JAGSOJ010000001">
    <property type="protein sequence ID" value="MCM1988735.1"/>
    <property type="molecule type" value="Genomic_DNA"/>
</dbReference>
<protein>
    <submittedName>
        <fullName evidence="7">TldD/PmbA family protein</fullName>
    </submittedName>
</protein>
<dbReference type="PANTHER" id="PTHR30624">
    <property type="entry name" value="UNCHARACTERIZED PROTEIN TLDD AND PMBA"/>
    <property type="match status" value="1"/>
</dbReference>